<accession>A0A4Q9VCL7</accession>
<dbReference type="EMBL" id="SJFN01000065">
    <property type="protein sequence ID" value="TBW32253.1"/>
    <property type="molecule type" value="Genomic_DNA"/>
</dbReference>
<reference evidence="1 2" key="1">
    <citation type="submission" date="2019-02" db="EMBL/GenBank/DDBJ databases">
        <title>Siculibacillus lacustris gen. nov., sp. nov., a new rosette-forming bacterium isolated from a freshwater crater lake (Lake St. Ana, Romania).</title>
        <authorList>
            <person name="Felfoldi T."/>
            <person name="Marton Z."/>
            <person name="Szabo A."/>
            <person name="Mentes A."/>
            <person name="Boka K."/>
            <person name="Marialigeti K."/>
            <person name="Mathe I."/>
            <person name="Koncz M."/>
            <person name="Schumann P."/>
            <person name="Toth E."/>
        </authorList>
    </citation>
    <scope>NUCLEOTIDE SEQUENCE [LARGE SCALE GENOMIC DNA]</scope>
    <source>
        <strain evidence="1 2">SA-279</strain>
    </source>
</reference>
<name>A0A4Q9VCL7_9HYPH</name>
<evidence type="ECO:0000313" key="1">
    <source>
        <dbReference type="EMBL" id="TBW32253.1"/>
    </source>
</evidence>
<proteinExistence type="predicted"/>
<evidence type="ECO:0000313" key="2">
    <source>
        <dbReference type="Proteomes" id="UP000292781"/>
    </source>
</evidence>
<dbReference type="AlphaFoldDB" id="A0A4Q9VCL7"/>
<dbReference type="Proteomes" id="UP000292781">
    <property type="component" value="Unassembled WGS sequence"/>
</dbReference>
<keyword evidence="2" id="KW-1185">Reference proteome</keyword>
<sequence>MTTLLTAAGTIDRAAVMCRAWDLMKINYNFGRLPFRSIGRKCFGSCLRCAWAEARQQAAVAAIPPAVRAERIADLNSEMSNLRYLDDWRHVAVREREIRDELHRLAA</sequence>
<gene>
    <name evidence="1" type="ORF">EYW49_22330</name>
</gene>
<dbReference type="RefSeq" id="WP_131311902.1">
    <property type="nucleotide sequence ID" value="NZ_SJFN01000065.1"/>
</dbReference>
<comment type="caution">
    <text evidence="1">The sequence shown here is derived from an EMBL/GenBank/DDBJ whole genome shotgun (WGS) entry which is preliminary data.</text>
</comment>
<protein>
    <submittedName>
        <fullName evidence="1">Uncharacterized protein</fullName>
    </submittedName>
</protein>
<dbReference type="OrthoDB" id="8249532at2"/>
<organism evidence="1 2">
    <name type="scientific">Siculibacillus lacustris</name>
    <dbReference type="NCBI Taxonomy" id="1549641"/>
    <lineage>
        <taxon>Bacteria</taxon>
        <taxon>Pseudomonadati</taxon>
        <taxon>Pseudomonadota</taxon>
        <taxon>Alphaproteobacteria</taxon>
        <taxon>Hyphomicrobiales</taxon>
        <taxon>Ancalomicrobiaceae</taxon>
        <taxon>Siculibacillus</taxon>
    </lineage>
</organism>